<protein>
    <submittedName>
        <fullName evidence="1">Transketolase</fullName>
    </submittedName>
</protein>
<comment type="caution">
    <text evidence="1">The sequence shown here is derived from an EMBL/GenBank/DDBJ whole genome shotgun (WGS) entry which is preliminary data.</text>
</comment>
<proteinExistence type="predicted"/>
<evidence type="ECO:0000313" key="1">
    <source>
        <dbReference type="EMBL" id="ONI39423.1"/>
    </source>
</evidence>
<accession>A0ACC8XAP9</accession>
<name>A0ACC8XAP9_9FIRM</name>
<dbReference type="EMBL" id="LJDB01000064">
    <property type="protein sequence ID" value="ONI39423.1"/>
    <property type="molecule type" value="Genomic_DNA"/>
</dbReference>
<reference evidence="1" key="1">
    <citation type="submission" date="2016-08" db="EMBL/GenBank/DDBJ databases">
        <authorList>
            <person name="Ngugi D.K."/>
            <person name="Miyake S."/>
            <person name="Stingl U."/>
        </authorList>
    </citation>
    <scope>NUCLEOTIDE SEQUENCE</scope>
    <source>
        <strain evidence="1">SCG-B11WGA-EpuloA1</strain>
    </source>
</reference>
<keyword evidence="2" id="KW-1185">Reference proteome</keyword>
<sequence>MERKTLVYDKAIVAYAKDRPEVIAMSADLSGGCEVRGFLDNYPDRFYSLGIAEQNMHSFAGGMAMEGFVPFIHTFAVFIYRRSLDMVHMSIAHPNSKVRLVGSVPGITSPAGATHQAIDDIGVMRTVPNMTIIECGDATDVESFFEMSDSIDGPIYVRVLRGELPVLFNTPMQLNKSRQLSDGDDIVILSSGVCTEEAIRAVDSLKKAGVSVHHRHVTCLKPFEDVELMNAIKKSKNGVITMENHNVLGGLGSIVADKMAEEGIGKKLYKIGINDEYMHGGSKLYLMKRYGLDAISLIKKVEVALNKTLNITEDMLAAFHFELENEETRSLGV</sequence>
<evidence type="ECO:0000313" key="2">
    <source>
        <dbReference type="Proteomes" id="UP000188605"/>
    </source>
</evidence>
<gene>
    <name evidence="1" type="ORF">AN396_08445</name>
</gene>
<dbReference type="Proteomes" id="UP000188605">
    <property type="component" value="Unassembled WGS sequence"/>
</dbReference>
<organism evidence="1 2">
    <name type="scientific">Candidatus Epulonipiscium fishelsonii</name>
    <dbReference type="NCBI Taxonomy" id="77094"/>
    <lineage>
        <taxon>Bacteria</taxon>
        <taxon>Bacillati</taxon>
        <taxon>Bacillota</taxon>
        <taxon>Clostridia</taxon>
        <taxon>Lachnospirales</taxon>
        <taxon>Lachnospiraceae</taxon>
        <taxon>Candidatus Epulonipiscium</taxon>
    </lineage>
</organism>